<evidence type="ECO:0000313" key="3">
    <source>
        <dbReference type="Proteomes" id="UP001324380"/>
    </source>
</evidence>
<sequence length="112" mass="13166">MQFQVNRDEYYPRLINRLRSFVPGFQTIFDEEDGVYLILADFYQYMMSNIDNKHIIHSCVDFINEAMKLGKEKTKDAIVIEIFQPLYSDSDVAKKVQPYLSKIALAVFNSDR</sequence>
<dbReference type="InterPro" id="IPR056091">
    <property type="entry name" value="DUF7674"/>
</dbReference>
<organism evidence="2 3">
    <name type="scientific">Mucilaginibacter sabulilitoris</name>
    <dbReference type="NCBI Taxonomy" id="1173583"/>
    <lineage>
        <taxon>Bacteria</taxon>
        <taxon>Pseudomonadati</taxon>
        <taxon>Bacteroidota</taxon>
        <taxon>Sphingobacteriia</taxon>
        <taxon>Sphingobacteriales</taxon>
        <taxon>Sphingobacteriaceae</taxon>
        <taxon>Mucilaginibacter</taxon>
    </lineage>
</organism>
<evidence type="ECO:0000259" key="1">
    <source>
        <dbReference type="Pfam" id="PF24722"/>
    </source>
</evidence>
<evidence type="ECO:0000313" key="2">
    <source>
        <dbReference type="EMBL" id="WPU92470.1"/>
    </source>
</evidence>
<gene>
    <name evidence="2" type="ORF">SNE25_24385</name>
</gene>
<proteinExistence type="predicted"/>
<reference evidence="2 3" key="1">
    <citation type="submission" date="2023-11" db="EMBL/GenBank/DDBJ databases">
        <title>Analysis of the Genomes of Mucilaginibacter gossypii cycad 4 and M. sabulilitoris SNA2: microbes with the potential for plant growth promotion.</title>
        <authorList>
            <person name="Hirsch A.M."/>
            <person name="Humm E."/>
            <person name="Rubbi M."/>
            <person name="Del Vecchio G."/>
            <person name="Ha S.M."/>
            <person name="Pellegrini M."/>
            <person name="Gunsalus R.P."/>
        </authorList>
    </citation>
    <scope>NUCLEOTIDE SEQUENCE [LARGE SCALE GENOMIC DNA]</scope>
    <source>
        <strain evidence="2 3">SNA2</strain>
    </source>
</reference>
<name>A0ABZ0TMS6_9SPHI</name>
<dbReference type="RefSeq" id="WP_321561632.1">
    <property type="nucleotide sequence ID" value="NZ_CP139558.1"/>
</dbReference>
<keyword evidence="3" id="KW-1185">Reference proteome</keyword>
<dbReference type="Pfam" id="PF24722">
    <property type="entry name" value="DUF7674"/>
    <property type="match status" value="1"/>
</dbReference>
<dbReference type="Proteomes" id="UP001324380">
    <property type="component" value="Chromosome"/>
</dbReference>
<dbReference type="EMBL" id="CP139558">
    <property type="protein sequence ID" value="WPU92470.1"/>
    <property type="molecule type" value="Genomic_DNA"/>
</dbReference>
<feature type="domain" description="DUF7674" evidence="1">
    <location>
        <begin position="15"/>
        <end position="107"/>
    </location>
</feature>
<accession>A0ABZ0TMS6</accession>
<protein>
    <recommendedName>
        <fullName evidence="1">DUF7674 domain-containing protein</fullName>
    </recommendedName>
</protein>